<organism evidence="2">
    <name type="scientific">Caldithrix abyssi</name>
    <dbReference type="NCBI Taxonomy" id="187145"/>
    <lineage>
        <taxon>Bacteria</taxon>
        <taxon>Pseudomonadati</taxon>
        <taxon>Calditrichota</taxon>
        <taxon>Calditrichia</taxon>
        <taxon>Calditrichales</taxon>
        <taxon>Calditrichaceae</taxon>
        <taxon>Caldithrix</taxon>
    </lineage>
</organism>
<sequence length="218" mass="23823">MLLIPAFVLAVWAQIKVKTTYNKFKKIAAANGLRGAEVAKYILQKNGIYDVEVEPVPGELSDHYDPRVKKVRLSEYNYASNSLAAIAVAAHEVGHAIQHAHGYMPLKLRHAILPVTNFASYAAFPLFFIGFLFNGGILMQLGIIFFAAVVLFHVVTLPVEFNASWRALNQLKSSGLLMGTEVTAARKVLTAAALTYVAAAAMALLELLRLIILANSRD</sequence>
<dbReference type="Proteomes" id="UP000886111">
    <property type="component" value="Unassembled WGS sequence"/>
</dbReference>
<name>A0A7V5H411_CALAY</name>
<evidence type="ECO:0000256" key="1">
    <source>
        <dbReference type="SAM" id="Phobius"/>
    </source>
</evidence>
<keyword evidence="1" id="KW-0472">Membrane</keyword>
<gene>
    <name evidence="2" type="ORF">ENL21_06655</name>
</gene>
<proteinExistence type="predicted"/>
<keyword evidence="1" id="KW-1133">Transmembrane helix</keyword>
<feature type="transmembrane region" description="Helical" evidence="1">
    <location>
        <begin position="188"/>
        <end position="212"/>
    </location>
</feature>
<dbReference type="AlphaFoldDB" id="A0A7V5H411"/>
<keyword evidence="1" id="KW-0812">Transmembrane</keyword>
<feature type="transmembrane region" description="Helical" evidence="1">
    <location>
        <begin position="145"/>
        <end position="168"/>
    </location>
</feature>
<dbReference type="InterPro" id="IPR007395">
    <property type="entry name" value="Zn_peptidase_2"/>
</dbReference>
<dbReference type="EMBL" id="DRTD01000491">
    <property type="protein sequence ID" value="HHE55446.1"/>
    <property type="molecule type" value="Genomic_DNA"/>
</dbReference>
<dbReference type="Pfam" id="PF04298">
    <property type="entry name" value="Zn_peptidase_2"/>
    <property type="match status" value="1"/>
</dbReference>
<dbReference type="PANTHER" id="PTHR36434">
    <property type="entry name" value="MEMBRANE PROTEASE YUGP-RELATED"/>
    <property type="match status" value="1"/>
</dbReference>
<comment type="caution">
    <text evidence="2">The sequence shown here is derived from an EMBL/GenBank/DDBJ whole genome shotgun (WGS) entry which is preliminary data.</text>
</comment>
<protein>
    <submittedName>
        <fullName evidence="2">Zinc metallopeptidase</fullName>
    </submittedName>
</protein>
<evidence type="ECO:0000313" key="2">
    <source>
        <dbReference type="EMBL" id="HHE55446.1"/>
    </source>
</evidence>
<feature type="transmembrane region" description="Helical" evidence="1">
    <location>
        <begin position="111"/>
        <end position="133"/>
    </location>
</feature>
<dbReference type="PANTHER" id="PTHR36434:SF1">
    <property type="entry name" value="MEMBRANE PROTEASE YUGP-RELATED"/>
    <property type="match status" value="1"/>
</dbReference>
<accession>A0A7V5H411</accession>
<reference evidence="2" key="1">
    <citation type="journal article" date="2020" name="mSystems">
        <title>Genome- and Community-Level Interaction Insights into Carbon Utilization and Element Cycling Functions of Hydrothermarchaeota in Hydrothermal Sediment.</title>
        <authorList>
            <person name="Zhou Z."/>
            <person name="Liu Y."/>
            <person name="Xu W."/>
            <person name="Pan J."/>
            <person name="Luo Z.H."/>
            <person name="Li M."/>
        </authorList>
    </citation>
    <scope>NUCLEOTIDE SEQUENCE [LARGE SCALE GENOMIC DNA]</scope>
    <source>
        <strain evidence="2">HyVt-76</strain>
    </source>
</reference>